<reference evidence="2 3" key="1">
    <citation type="journal article" date="2015" name="Elife">
        <title>Unprecedented genomic diversity of RNA viruses in arthropods reveals the ancestry of negative-sense RNA viruses.</title>
        <authorList>
            <person name="Li C.X."/>
            <person name="Shi M."/>
            <person name="Tian J.H."/>
            <person name="Lin X.D."/>
            <person name="Kang Y.J."/>
            <person name="Chen L.J."/>
            <person name="Qin X.C."/>
            <person name="Xu J."/>
            <person name="Holmes E.C."/>
            <person name="Zhang Y.Z."/>
        </authorList>
    </citation>
    <scope>NUCLEOTIDE SEQUENCE [LARGE SCALE GENOMIC DNA]</scope>
    <source>
        <strain evidence="2 3">SYY1-1</strain>
    </source>
</reference>
<keyword evidence="1" id="KW-1133">Transmembrane helix</keyword>
<protein>
    <submittedName>
        <fullName evidence="2">Glycoprotein</fullName>
    </submittedName>
</protein>
<dbReference type="OrthoDB" id="30316at10239"/>
<dbReference type="Proteomes" id="UP000202519">
    <property type="component" value="Segment"/>
</dbReference>
<sequence length="643" mass="74216">MRNFNKIFFVTSLQLSILVLLNINYGNSLSNHSLVIKSSSDCLPYPQPDLTWRIFKFDFHSPLFRAIPAKPVCRKPSDIQREQKTAIISLYSPRFSEFTRLAYRIDKVRLTSRCKKGFFGANEKDSPSRKRLILEDNDIKDMSNFCKNSTCHASSSNLILGESILYPSAEEYDCTWMQTNEKITDRFLITAISFQFNSTGSLINPQLGSECNVFNSSFCVHRNKAYMLSFKTVTIDPCSVDLKLIAPGIVSWTDNRMEVDEKVYVTIPDHKLTFWFRQDYYSLPIRCTKYETNIRESSDGYLIGISSESKSNMDYRVDTLNLSSPQSLSLTLLRENLPRRATRDSTPSSFYDRSQRSYSRAELQFGLMQLHTEIQNMKRDLVYEQCKVRSQMWDIAFGSLLTNPNLMTQYLFPLEITKGVLINNKLQVSFGQRVSDICIPRKFDFIGFYLIVHLHGQPFWLRSSSGELLNTAPQFNKVPKINSFVIPTFPNGYYDIIDGSYISDDLPPLFEQGSNMSYLFDTSEMYSIQETLVWNTNFQQYETSIINSLDSITQDSLDPETTFEEYIINPISNGWHSLSSEVKSFFQWTGSVSILIILGFILYALGGILIPLIKMKKKESYHKAKINLKEKKLQTEQYQLKPF</sequence>
<gene>
    <name evidence="2" type="primary">G</name>
</gene>
<evidence type="ECO:0000313" key="2">
    <source>
        <dbReference type="EMBL" id="AJG39130.1"/>
    </source>
</evidence>
<dbReference type="KEGG" id="vg:29122440"/>
<evidence type="ECO:0000256" key="1">
    <source>
        <dbReference type="SAM" id="Phobius"/>
    </source>
</evidence>
<keyword evidence="1" id="KW-0472">Membrane</keyword>
<proteinExistence type="predicted"/>
<evidence type="ECO:0000313" key="3">
    <source>
        <dbReference type="Proteomes" id="UP000202519"/>
    </source>
</evidence>
<accession>A0A0B5KK44</accession>
<feature type="transmembrane region" description="Helical" evidence="1">
    <location>
        <begin position="588"/>
        <end position="613"/>
    </location>
</feature>
<keyword evidence="1" id="KW-0812">Transmembrane</keyword>
<dbReference type="RefSeq" id="YP_009300673.1">
    <property type="nucleotide sequence ID" value="NC_031216.1"/>
</dbReference>
<keyword evidence="3" id="KW-1185">Reference proteome</keyword>
<name>A0A0B5KK44_9RHAB</name>
<dbReference type="EMBL" id="KM817636">
    <property type="protein sequence ID" value="AJG39130.1"/>
    <property type="molecule type" value="Viral_cRNA"/>
</dbReference>
<dbReference type="GeneID" id="29122440"/>
<organism evidence="2 3">
    <name type="scientific">Shayang Fly Virus 3</name>
    <dbReference type="NCBI Taxonomy" id="1608067"/>
    <lineage>
        <taxon>Viruses</taxon>
        <taxon>Riboviria</taxon>
        <taxon>Orthornavirae</taxon>
        <taxon>Negarnaviricota</taxon>
        <taxon>Haploviricotina</taxon>
        <taxon>Monjiviricetes</taxon>
        <taxon>Mononegavirales</taxon>
        <taxon>Rhabdoviridae</taxon>
        <taxon>Deltarhabdovirinae</taxon>
        <taxon>Alphadrosrhavirus</taxon>
        <taxon>Alphadrosrhavirus shayang</taxon>
    </lineage>
</organism>